<feature type="domain" description="Membrane transport protein MMPL" evidence="8">
    <location>
        <begin position="401"/>
        <end position="717"/>
    </location>
</feature>
<keyword evidence="4 7" id="KW-0812">Transmembrane</keyword>
<feature type="transmembrane region" description="Helical" evidence="7">
    <location>
        <begin position="533"/>
        <end position="554"/>
    </location>
</feature>
<dbReference type="Gene3D" id="1.20.1640.10">
    <property type="entry name" value="Multidrug efflux transporter AcrB transmembrane domain"/>
    <property type="match status" value="2"/>
</dbReference>
<dbReference type="Pfam" id="PF03176">
    <property type="entry name" value="MMPL"/>
    <property type="match status" value="2"/>
</dbReference>
<evidence type="ECO:0000313" key="9">
    <source>
        <dbReference type="EMBL" id="UMB72431.1"/>
    </source>
</evidence>
<comment type="similarity">
    <text evidence="2">Belongs to the resistance-nodulation-cell division (RND) (TC 2.A.6) family. MmpL subfamily.</text>
</comment>
<evidence type="ECO:0000313" key="10">
    <source>
        <dbReference type="Proteomes" id="UP001055336"/>
    </source>
</evidence>
<feature type="transmembrane region" description="Helical" evidence="7">
    <location>
        <begin position="604"/>
        <end position="624"/>
    </location>
</feature>
<feature type="transmembrane region" description="Helical" evidence="7">
    <location>
        <begin position="281"/>
        <end position="301"/>
    </location>
</feature>
<comment type="subcellular location">
    <subcellularLocation>
        <location evidence="1">Cell membrane</location>
        <topology evidence="1">Multi-pass membrane protein</topology>
    </subcellularLocation>
</comment>
<gene>
    <name evidence="9" type="ORF">MKK62_19670</name>
</gene>
<feature type="transmembrane region" description="Helical" evidence="7">
    <location>
        <begin position="676"/>
        <end position="700"/>
    </location>
</feature>
<evidence type="ECO:0000259" key="8">
    <source>
        <dbReference type="Pfam" id="PF03176"/>
    </source>
</evidence>
<evidence type="ECO:0000256" key="6">
    <source>
        <dbReference type="ARBA" id="ARBA00023136"/>
    </source>
</evidence>
<proteinExistence type="inferred from homology"/>
<evidence type="ECO:0000256" key="3">
    <source>
        <dbReference type="ARBA" id="ARBA00022475"/>
    </source>
</evidence>
<keyword evidence="6 7" id="KW-0472">Membrane</keyword>
<evidence type="ECO:0000256" key="5">
    <source>
        <dbReference type="ARBA" id="ARBA00022989"/>
    </source>
</evidence>
<organism evidence="9 10">
    <name type="scientific">Mycobacterium paraterrae</name>
    <dbReference type="NCBI Taxonomy" id="577492"/>
    <lineage>
        <taxon>Bacteria</taxon>
        <taxon>Bacillati</taxon>
        <taxon>Actinomycetota</taxon>
        <taxon>Actinomycetes</taxon>
        <taxon>Mycobacteriales</taxon>
        <taxon>Mycobacteriaceae</taxon>
        <taxon>Mycobacterium</taxon>
    </lineage>
</organism>
<feature type="transmembrane region" description="Helical" evidence="7">
    <location>
        <begin position="645"/>
        <end position="670"/>
    </location>
</feature>
<keyword evidence="10" id="KW-1185">Reference proteome</keyword>
<feature type="transmembrane region" description="Helical" evidence="7">
    <location>
        <begin position="307"/>
        <end position="332"/>
    </location>
</feature>
<dbReference type="EMBL" id="CP092488">
    <property type="protein sequence ID" value="UMB72431.1"/>
    <property type="molecule type" value="Genomic_DNA"/>
</dbReference>
<keyword evidence="3" id="KW-1003">Cell membrane</keyword>
<feature type="transmembrane region" description="Helical" evidence="7">
    <location>
        <begin position="370"/>
        <end position="393"/>
    </location>
</feature>
<feature type="domain" description="Membrane transport protein MMPL" evidence="8">
    <location>
        <begin position="44"/>
        <end position="336"/>
    </location>
</feature>
<accession>A0ABY3VVI6</accession>
<evidence type="ECO:0000256" key="4">
    <source>
        <dbReference type="ARBA" id="ARBA00022692"/>
    </source>
</evidence>
<sequence>MLSMLARLVIAAPRRALAAVLLFTVVAAIFGATVTEHLGAAGFQDPGSPSSRGMKVLTTTFGQGEMDLTLVIRARGSVQDKSTAAAGRTLVDELRRSEFVKDVESPWDGSPLAATLVGKDGNTALVIAGITGSENDAPKHAKTIADRFTGQRDGLQVIAGGTATVASEINDQSERDLVGAEAITLPLSLIVLVWVFGGLFAALLPLVVGGLAIIGTLGMLRVITMFADVSVFSLDLTTAMGLALAIDYTLLLIHRYREEYAEVGDRDVALRHAMVTAGRTILFSACTVFLAVSALAVFPMYFLRSMAYAGCGVVALAGLYAVVVAPAVITLLGDRIESLNIRALFGRGHPNPDVRQGVLYRVATFVMRHAVPCAVAVVALLLLLGSPFAGAHFGLPDDRVLPTSAQSRQAGDIVRSEFPADPSAATSIVIPDARELSVGDIADYATALSNVPGVEAIAAPSGSYVQGQVVGPPGLPAGVKDGSVWMSASIPGSSLDSRYRTAVDQLRSVPVPHRAEALFTGADQLNRDSVDQIVHRLPVVLLLVAATTFVLVFLLTGSLVLPLEALVLNTLSLSATLGALVWVFQEGHLGGLGTTATGTLVADVLVFLFATAFGLSMDYEVFLLSRIREHWLKSAQRQEDNTEAVRMGIATAGRVITAAALLMVIVFAGLSTGQVSFMRMIGVGLALAVIVDATLVRMVLMPAFMKLVGRWNWYAPKPLAKLHAAVGVSES</sequence>
<dbReference type="InterPro" id="IPR004869">
    <property type="entry name" value="MMPL_dom"/>
</dbReference>
<feature type="transmembrane region" description="Helical" evidence="7">
    <location>
        <begin position="229"/>
        <end position="253"/>
    </location>
</feature>
<feature type="transmembrane region" description="Helical" evidence="7">
    <location>
        <begin position="566"/>
        <end position="584"/>
    </location>
</feature>
<dbReference type="Proteomes" id="UP001055336">
    <property type="component" value="Chromosome"/>
</dbReference>
<evidence type="ECO:0000256" key="2">
    <source>
        <dbReference type="ARBA" id="ARBA00010157"/>
    </source>
</evidence>
<dbReference type="PANTHER" id="PTHR33406">
    <property type="entry name" value="MEMBRANE PROTEIN MJ1562-RELATED"/>
    <property type="match status" value="1"/>
</dbReference>
<evidence type="ECO:0000256" key="1">
    <source>
        <dbReference type="ARBA" id="ARBA00004651"/>
    </source>
</evidence>
<dbReference type="SUPFAM" id="SSF82866">
    <property type="entry name" value="Multidrug efflux transporter AcrB transmembrane domain"/>
    <property type="match status" value="2"/>
</dbReference>
<reference evidence="9" key="1">
    <citation type="submission" date="2022-08" db="EMBL/GenBank/DDBJ databases">
        <title>Whole genome sequencing of non-tuberculosis mycobacteria type-strains.</title>
        <authorList>
            <person name="Igarashi Y."/>
            <person name="Osugi A."/>
            <person name="Mitarai S."/>
        </authorList>
    </citation>
    <scope>NUCLEOTIDE SEQUENCE</scope>
    <source>
        <strain evidence="9">DSM 45127</strain>
    </source>
</reference>
<dbReference type="PANTHER" id="PTHR33406:SF11">
    <property type="entry name" value="MEMBRANE PROTEIN SCO6666-RELATED"/>
    <property type="match status" value="1"/>
</dbReference>
<name>A0ABY3VVI6_9MYCO</name>
<protein>
    <submittedName>
        <fullName evidence="9">MMPL family transporter</fullName>
    </submittedName>
</protein>
<dbReference type="InterPro" id="IPR050545">
    <property type="entry name" value="Mycobact_MmpL"/>
</dbReference>
<feature type="transmembrane region" description="Helical" evidence="7">
    <location>
        <begin position="203"/>
        <end position="223"/>
    </location>
</feature>
<evidence type="ECO:0000256" key="7">
    <source>
        <dbReference type="SAM" id="Phobius"/>
    </source>
</evidence>
<keyword evidence="5 7" id="KW-1133">Transmembrane helix</keyword>